<keyword evidence="5" id="KW-1185">Reference proteome</keyword>
<dbReference type="InterPro" id="IPR050469">
    <property type="entry name" value="Diguanylate_Cyclase"/>
</dbReference>
<dbReference type="Pfam" id="PF00990">
    <property type="entry name" value="GGDEF"/>
    <property type="match status" value="1"/>
</dbReference>
<organism evidence="4 5">
    <name type="scientific">Roseibium aestuarii</name>
    <dbReference type="NCBI Taxonomy" id="2600299"/>
    <lineage>
        <taxon>Bacteria</taxon>
        <taxon>Pseudomonadati</taxon>
        <taxon>Pseudomonadota</taxon>
        <taxon>Alphaproteobacteria</taxon>
        <taxon>Hyphomicrobiales</taxon>
        <taxon>Stappiaceae</taxon>
        <taxon>Roseibium</taxon>
    </lineage>
</organism>
<evidence type="ECO:0000313" key="4">
    <source>
        <dbReference type="EMBL" id="MFD1696544.1"/>
    </source>
</evidence>
<sequence length="381" mass="41980">MDLNTLLLATALILTVFSIAYLGAFHDLKDERFWRTWALAQLGLAGTLMLKFQVADDPTMWDHAPVVLGALFSLSLFRQGALEFNGNPTSLKWFAWPVGALALAAIAATLFQAPLIFTCSYNLVLAAIALSTAREYASERTGPLSSRAGLVFSHLLLATDLAMLFVQHIVTGHVITRNLPLTIPYSMHVVLWMVFALSNGAFSLAIAFERKLREEREAAVRDPLTGAYNRREMMRRLESLLDTPSRRPFAFVLLDLDHFKSINDRFGHDAGDEVLQSCVDLINWNIRPEDCLARLGGEEFAILMTDVPAAHAQSIAERIRANLAAAPVDLSGESVTVTLSAGVYYGLGLGLTPKQILRAADQELYRSKNLGRNRVSTTYAA</sequence>
<evidence type="ECO:0000259" key="3">
    <source>
        <dbReference type="PROSITE" id="PS50887"/>
    </source>
</evidence>
<keyword evidence="2" id="KW-1133">Transmembrane helix</keyword>
<feature type="transmembrane region" description="Helical" evidence="2">
    <location>
        <begin position="6"/>
        <end position="24"/>
    </location>
</feature>
<dbReference type="InterPro" id="IPR043128">
    <property type="entry name" value="Rev_trsase/Diguanyl_cyclase"/>
</dbReference>
<evidence type="ECO:0000256" key="2">
    <source>
        <dbReference type="SAM" id="Phobius"/>
    </source>
</evidence>
<evidence type="ECO:0000256" key="1">
    <source>
        <dbReference type="ARBA" id="ARBA00012528"/>
    </source>
</evidence>
<evidence type="ECO:0000313" key="5">
    <source>
        <dbReference type="Proteomes" id="UP001597327"/>
    </source>
</evidence>
<reference evidence="5" key="1">
    <citation type="journal article" date="2019" name="Int. J. Syst. Evol. Microbiol.">
        <title>The Global Catalogue of Microorganisms (GCM) 10K type strain sequencing project: providing services to taxonomists for standard genome sequencing and annotation.</title>
        <authorList>
            <consortium name="The Broad Institute Genomics Platform"/>
            <consortium name="The Broad Institute Genome Sequencing Center for Infectious Disease"/>
            <person name="Wu L."/>
            <person name="Ma J."/>
        </authorList>
    </citation>
    <scope>NUCLEOTIDE SEQUENCE [LARGE SCALE GENOMIC DNA]</scope>
    <source>
        <strain evidence="5">JCM 3369</strain>
    </source>
</reference>
<feature type="transmembrane region" description="Helical" evidence="2">
    <location>
        <begin position="36"/>
        <end position="54"/>
    </location>
</feature>
<dbReference type="SUPFAM" id="SSF55073">
    <property type="entry name" value="Nucleotide cyclase"/>
    <property type="match status" value="1"/>
</dbReference>
<feature type="transmembrane region" description="Helical" evidence="2">
    <location>
        <begin position="149"/>
        <end position="169"/>
    </location>
</feature>
<feature type="domain" description="GGDEF" evidence="3">
    <location>
        <begin position="247"/>
        <end position="380"/>
    </location>
</feature>
<name>A0ABW4JZ57_9HYPH</name>
<dbReference type="InterPro" id="IPR029787">
    <property type="entry name" value="Nucleotide_cyclase"/>
</dbReference>
<dbReference type="PANTHER" id="PTHR45138:SF24">
    <property type="entry name" value="DIGUANYLATE CYCLASE DGCC-RELATED"/>
    <property type="match status" value="1"/>
</dbReference>
<feature type="transmembrane region" description="Helical" evidence="2">
    <location>
        <begin position="189"/>
        <end position="208"/>
    </location>
</feature>
<accession>A0ABW4JZ57</accession>
<dbReference type="SMART" id="SM00267">
    <property type="entry name" value="GGDEF"/>
    <property type="match status" value="1"/>
</dbReference>
<dbReference type="PANTHER" id="PTHR45138">
    <property type="entry name" value="REGULATORY COMPONENTS OF SENSORY TRANSDUCTION SYSTEM"/>
    <property type="match status" value="1"/>
</dbReference>
<dbReference type="PROSITE" id="PS50887">
    <property type="entry name" value="GGDEF"/>
    <property type="match status" value="1"/>
</dbReference>
<comment type="caution">
    <text evidence="4">The sequence shown here is derived from an EMBL/GenBank/DDBJ whole genome shotgun (WGS) entry which is preliminary data.</text>
</comment>
<keyword evidence="2" id="KW-0472">Membrane</keyword>
<dbReference type="RefSeq" id="WP_149892597.1">
    <property type="nucleotide sequence ID" value="NZ_JBHUFA010000004.1"/>
</dbReference>
<gene>
    <name evidence="4" type="ORF">ACFSC7_13535</name>
</gene>
<dbReference type="Gene3D" id="3.30.70.270">
    <property type="match status" value="1"/>
</dbReference>
<dbReference type="NCBIfam" id="TIGR00254">
    <property type="entry name" value="GGDEF"/>
    <property type="match status" value="1"/>
</dbReference>
<dbReference type="CDD" id="cd01949">
    <property type="entry name" value="GGDEF"/>
    <property type="match status" value="1"/>
</dbReference>
<dbReference type="InterPro" id="IPR000160">
    <property type="entry name" value="GGDEF_dom"/>
</dbReference>
<dbReference type="Proteomes" id="UP001597327">
    <property type="component" value="Unassembled WGS sequence"/>
</dbReference>
<proteinExistence type="predicted"/>
<dbReference type="EC" id="2.7.7.65" evidence="1"/>
<feature type="transmembrane region" description="Helical" evidence="2">
    <location>
        <begin position="93"/>
        <end position="114"/>
    </location>
</feature>
<protein>
    <recommendedName>
        <fullName evidence="1">diguanylate cyclase</fullName>
        <ecNumber evidence="1">2.7.7.65</ecNumber>
    </recommendedName>
</protein>
<keyword evidence="2" id="KW-0812">Transmembrane</keyword>
<dbReference type="EMBL" id="JBHUFA010000004">
    <property type="protein sequence ID" value="MFD1696544.1"/>
    <property type="molecule type" value="Genomic_DNA"/>
</dbReference>